<keyword evidence="2" id="KW-0808">Transferase</keyword>
<keyword evidence="1" id="KW-0328">Glycosyltransferase</keyword>
<dbReference type="EMBL" id="JAJOMB010000004">
    <property type="protein sequence ID" value="MCD5311285.1"/>
    <property type="molecule type" value="Genomic_DNA"/>
</dbReference>
<name>A0A9X1NBY4_9ACTN</name>
<dbReference type="Proteomes" id="UP001138997">
    <property type="component" value="Unassembled WGS sequence"/>
</dbReference>
<sequence length="383" mass="40978">MPRLAVVSDAVMPYHTGGKEARYAALLPRLARSGLQIDLYTMKWWGSGPDPVHDGVALHALSPMLPLYRGERRSVLQAVVFALCSMRLLLRRFDALEADAIPFLQLFPLKLVALIRRKPLLVTWHELWGRDYWRQYLGPAGVIAAAIEAYAVRLPDHIFAASEGTAERIRVLRGERGGVSVVPNGLDLQHITAAPAGEPSDVLCVGRLLAHKKVDVVLEALAQLPGLRLLVLGQGPELARLQALALNLGVAERVEFRPPVPDRLELLGLIKAARVLAFPSEREGFGMVALEALACGTPVVTSSHPDNEARRLVQPGVNGVVGPAQAAAVAEGIAQVLSAGAPMRAAARAGVADSDWETIADRLAGSIHTLLGATPPVAVRTGE</sequence>
<proteinExistence type="predicted"/>
<comment type="caution">
    <text evidence="5">The sequence shown here is derived from an EMBL/GenBank/DDBJ whole genome shotgun (WGS) entry which is preliminary data.</text>
</comment>
<dbReference type="RefSeq" id="WP_231440463.1">
    <property type="nucleotide sequence ID" value="NZ_JAJOMB010000004.1"/>
</dbReference>
<dbReference type="Pfam" id="PF00534">
    <property type="entry name" value="Glycos_transf_1"/>
    <property type="match status" value="1"/>
</dbReference>
<organism evidence="5 6">
    <name type="scientific">Kineosporia babensis</name>
    <dbReference type="NCBI Taxonomy" id="499548"/>
    <lineage>
        <taxon>Bacteria</taxon>
        <taxon>Bacillati</taxon>
        <taxon>Actinomycetota</taxon>
        <taxon>Actinomycetes</taxon>
        <taxon>Kineosporiales</taxon>
        <taxon>Kineosporiaceae</taxon>
        <taxon>Kineosporia</taxon>
    </lineage>
</organism>
<evidence type="ECO:0000313" key="5">
    <source>
        <dbReference type="EMBL" id="MCD5311285.1"/>
    </source>
</evidence>
<dbReference type="InterPro" id="IPR001296">
    <property type="entry name" value="Glyco_trans_1"/>
</dbReference>
<gene>
    <name evidence="5" type="ORF">LR394_10270</name>
</gene>
<dbReference type="CDD" id="cd03801">
    <property type="entry name" value="GT4_PimA-like"/>
    <property type="match status" value="1"/>
</dbReference>
<keyword evidence="6" id="KW-1185">Reference proteome</keyword>
<evidence type="ECO:0000313" key="6">
    <source>
        <dbReference type="Proteomes" id="UP001138997"/>
    </source>
</evidence>
<dbReference type="InterPro" id="IPR028098">
    <property type="entry name" value="Glyco_trans_4-like_N"/>
</dbReference>
<feature type="domain" description="Glycosyltransferase subfamily 4-like N-terminal" evidence="4">
    <location>
        <begin position="17"/>
        <end position="189"/>
    </location>
</feature>
<dbReference type="SUPFAM" id="SSF53756">
    <property type="entry name" value="UDP-Glycosyltransferase/glycogen phosphorylase"/>
    <property type="match status" value="1"/>
</dbReference>
<protein>
    <submittedName>
        <fullName evidence="5">Glycosyltransferase family 4 protein</fullName>
    </submittedName>
</protein>
<reference evidence="5" key="1">
    <citation type="submission" date="2021-11" db="EMBL/GenBank/DDBJ databases">
        <title>Streptomyces corallinus and Kineosporia corallina sp. nov., two new coral-derived marine actinobacteria.</title>
        <authorList>
            <person name="Buangrab K."/>
            <person name="Sutthacheep M."/>
            <person name="Yeemin T."/>
            <person name="Harunari E."/>
            <person name="Igarashi Y."/>
            <person name="Sripreechasak P."/>
            <person name="Kanchanasin P."/>
            <person name="Tanasupawat S."/>
            <person name="Phongsopitanun W."/>
        </authorList>
    </citation>
    <scope>NUCLEOTIDE SEQUENCE</scope>
    <source>
        <strain evidence="5">JCM 31032</strain>
    </source>
</reference>
<accession>A0A9X1NBY4</accession>
<dbReference type="GO" id="GO:0016757">
    <property type="term" value="F:glycosyltransferase activity"/>
    <property type="evidence" value="ECO:0007669"/>
    <property type="project" value="UniProtKB-KW"/>
</dbReference>
<evidence type="ECO:0000256" key="1">
    <source>
        <dbReference type="ARBA" id="ARBA00022676"/>
    </source>
</evidence>
<evidence type="ECO:0000256" key="2">
    <source>
        <dbReference type="ARBA" id="ARBA00022679"/>
    </source>
</evidence>
<feature type="domain" description="Glycosyl transferase family 1" evidence="3">
    <location>
        <begin position="197"/>
        <end position="344"/>
    </location>
</feature>
<dbReference type="Pfam" id="PF13439">
    <property type="entry name" value="Glyco_transf_4"/>
    <property type="match status" value="1"/>
</dbReference>
<dbReference type="AlphaFoldDB" id="A0A9X1NBY4"/>
<evidence type="ECO:0000259" key="3">
    <source>
        <dbReference type="Pfam" id="PF00534"/>
    </source>
</evidence>
<dbReference type="PANTHER" id="PTHR12526">
    <property type="entry name" value="GLYCOSYLTRANSFERASE"/>
    <property type="match status" value="1"/>
</dbReference>
<dbReference type="Gene3D" id="3.40.50.2000">
    <property type="entry name" value="Glycogen Phosphorylase B"/>
    <property type="match status" value="2"/>
</dbReference>
<evidence type="ECO:0000259" key="4">
    <source>
        <dbReference type="Pfam" id="PF13439"/>
    </source>
</evidence>